<dbReference type="InterPro" id="IPR011600">
    <property type="entry name" value="Pept_C14_caspase"/>
</dbReference>
<comment type="similarity">
    <text evidence="10">Belongs to the protein kinase superfamily. STE Ser/Thr protein kinase family. MAP kinase kinase subfamily.</text>
</comment>
<proteinExistence type="inferred from homology"/>
<dbReference type="InterPro" id="IPR001309">
    <property type="entry name" value="Pept_C14_p20"/>
</dbReference>
<evidence type="ECO:0000259" key="18">
    <source>
        <dbReference type="PROSITE" id="PS50208"/>
    </source>
</evidence>
<feature type="signal peptide" evidence="15">
    <location>
        <begin position="1"/>
        <end position="18"/>
    </location>
</feature>
<protein>
    <recommendedName>
        <fullName evidence="11">mitogen-activated protein kinase kinase</fullName>
        <ecNumber evidence="11">2.7.12.2</ecNumber>
    </recommendedName>
</protein>
<feature type="domain" description="Protein kinase" evidence="16">
    <location>
        <begin position="403"/>
        <end position="719"/>
    </location>
</feature>
<evidence type="ECO:0000256" key="4">
    <source>
        <dbReference type="ARBA" id="ARBA00022670"/>
    </source>
</evidence>
<comment type="similarity">
    <text evidence="2 12">Belongs to the peptidase C14A family.</text>
</comment>
<organism evidence="19 20">
    <name type="scientific">Acrobeloides nanus</name>
    <dbReference type="NCBI Taxonomy" id="290746"/>
    <lineage>
        <taxon>Eukaryota</taxon>
        <taxon>Metazoa</taxon>
        <taxon>Ecdysozoa</taxon>
        <taxon>Nematoda</taxon>
        <taxon>Chromadorea</taxon>
        <taxon>Rhabditida</taxon>
        <taxon>Tylenchina</taxon>
        <taxon>Cephalobomorpha</taxon>
        <taxon>Cephaloboidea</taxon>
        <taxon>Cephalobidae</taxon>
        <taxon>Acrobeloides</taxon>
    </lineage>
</organism>
<dbReference type="GO" id="GO:0051403">
    <property type="term" value="P:stress-activated MAPK cascade"/>
    <property type="evidence" value="ECO:0007669"/>
    <property type="project" value="TreeGrafter"/>
</dbReference>
<dbReference type="PROSITE" id="PS00131">
    <property type="entry name" value="CARBOXYPEPT_SER_SER"/>
    <property type="match status" value="1"/>
</dbReference>
<dbReference type="Pfam" id="PF00656">
    <property type="entry name" value="Peptidase_C14"/>
    <property type="match status" value="1"/>
</dbReference>
<dbReference type="SMART" id="SM00115">
    <property type="entry name" value="CASc"/>
    <property type="match status" value="1"/>
</dbReference>
<dbReference type="GO" id="GO:0031647">
    <property type="term" value="P:regulation of protein stability"/>
    <property type="evidence" value="ECO:0007669"/>
    <property type="project" value="UniProtKB-ARBA"/>
</dbReference>
<dbReference type="SMART" id="SM00220">
    <property type="entry name" value="S_TKc"/>
    <property type="match status" value="2"/>
</dbReference>
<evidence type="ECO:0000256" key="7">
    <source>
        <dbReference type="ARBA" id="ARBA00022777"/>
    </source>
</evidence>
<dbReference type="GO" id="GO:0004197">
    <property type="term" value="F:cysteine-type endopeptidase activity"/>
    <property type="evidence" value="ECO:0007669"/>
    <property type="project" value="InterPro"/>
</dbReference>
<feature type="chain" id="PRO_5037091363" description="mitogen-activated protein kinase kinase" evidence="15">
    <location>
        <begin position="19"/>
        <end position="1511"/>
    </location>
</feature>
<dbReference type="PROSITE" id="PS50011">
    <property type="entry name" value="PROTEIN_KINASE_DOM"/>
    <property type="match status" value="2"/>
</dbReference>
<feature type="coiled-coil region" evidence="13">
    <location>
        <begin position="653"/>
        <end position="680"/>
    </location>
</feature>
<dbReference type="Gene3D" id="3.30.200.20">
    <property type="entry name" value="Phosphorylase Kinase, domain 1"/>
    <property type="match status" value="1"/>
</dbReference>
<keyword evidence="13" id="KW-0175">Coiled coil</keyword>
<evidence type="ECO:0000256" key="13">
    <source>
        <dbReference type="SAM" id="Coils"/>
    </source>
</evidence>
<evidence type="ECO:0000256" key="9">
    <source>
        <dbReference type="ARBA" id="ARBA00022840"/>
    </source>
</evidence>
<keyword evidence="4" id="KW-0645">Protease</keyword>
<dbReference type="InterPro" id="IPR011009">
    <property type="entry name" value="Kinase-like_dom_sf"/>
</dbReference>
<evidence type="ECO:0000256" key="15">
    <source>
        <dbReference type="SAM" id="SignalP"/>
    </source>
</evidence>
<feature type="domain" description="Protein kinase" evidence="16">
    <location>
        <begin position="774"/>
        <end position="1073"/>
    </location>
</feature>
<evidence type="ECO:0000256" key="10">
    <source>
        <dbReference type="ARBA" id="ARBA00038035"/>
    </source>
</evidence>
<keyword evidence="19" id="KW-1185">Reference proteome</keyword>
<dbReference type="InterPro" id="IPR000719">
    <property type="entry name" value="Prot_kinase_dom"/>
</dbReference>
<dbReference type="PANTHER" id="PTHR48013">
    <property type="entry name" value="DUAL SPECIFICITY MITOGEN-ACTIVATED PROTEIN KINASE KINASE 5-RELATED"/>
    <property type="match status" value="1"/>
</dbReference>
<dbReference type="PANTHER" id="PTHR48013:SF28">
    <property type="entry name" value="DUAL SPECIFICITY MITOGEN-ACTIVATED PROTEIN KINASE KINASE SEK-1"/>
    <property type="match status" value="1"/>
</dbReference>
<keyword evidence="5" id="KW-0808">Transferase</keyword>
<dbReference type="Proteomes" id="UP000887540">
    <property type="component" value="Unplaced"/>
</dbReference>
<evidence type="ECO:0000259" key="17">
    <source>
        <dbReference type="PROSITE" id="PS50207"/>
    </source>
</evidence>
<comment type="similarity">
    <text evidence="1">Belongs to the peptidase S10 family.</text>
</comment>
<dbReference type="InterPro" id="IPR029058">
    <property type="entry name" value="AB_hydrolase_fold"/>
</dbReference>
<dbReference type="GO" id="GO:0004708">
    <property type="term" value="F:MAP kinase kinase activity"/>
    <property type="evidence" value="ECO:0007669"/>
    <property type="project" value="UniProtKB-EC"/>
</dbReference>
<evidence type="ECO:0000256" key="6">
    <source>
        <dbReference type="ARBA" id="ARBA00022741"/>
    </source>
</evidence>
<evidence type="ECO:0000256" key="14">
    <source>
        <dbReference type="SAM" id="MobiDB-lite"/>
    </source>
</evidence>
<dbReference type="SUPFAM" id="SSF52129">
    <property type="entry name" value="Caspase-like"/>
    <property type="match status" value="1"/>
</dbReference>
<dbReference type="PROSITE" id="PS00108">
    <property type="entry name" value="PROTEIN_KINASE_ST"/>
    <property type="match status" value="1"/>
</dbReference>
<evidence type="ECO:0000256" key="3">
    <source>
        <dbReference type="ARBA" id="ARBA00022645"/>
    </source>
</evidence>
<dbReference type="SUPFAM" id="SSF56112">
    <property type="entry name" value="Protein kinase-like (PK-like)"/>
    <property type="match status" value="2"/>
</dbReference>
<evidence type="ECO:0000256" key="1">
    <source>
        <dbReference type="ARBA" id="ARBA00009431"/>
    </source>
</evidence>
<dbReference type="InterPro" id="IPR002138">
    <property type="entry name" value="Pept_C14_p10"/>
</dbReference>
<dbReference type="InterPro" id="IPR033139">
    <property type="entry name" value="Caspase_cys_AS"/>
</dbReference>
<dbReference type="InterPro" id="IPR008271">
    <property type="entry name" value="Ser/Thr_kinase_AS"/>
</dbReference>
<dbReference type="InterPro" id="IPR001563">
    <property type="entry name" value="Peptidase_S10"/>
</dbReference>
<keyword evidence="15" id="KW-0732">Signal</keyword>
<evidence type="ECO:0000256" key="12">
    <source>
        <dbReference type="RuleBase" id="RU003971"/>
    </source>
</evidence>
<keyword evidence="3" id="KW-0121">Carboxypeptidase</keyword>
<dbReference type="Gene3D" id="3.40.50.1820">
    <property type="entry name" value="alpha/beta hydrolase"/>
    <property type="match status" value="1"/>
</dbReference>
<dbReference type="WBParaSite" id="ACRNAN_scaffold2102.g6899.t1">
    <property type="protein sequence ID" value="ACRNAN_scaffold2102.g6899.t1"/>
    <property type="gene ID" value="ACRNAN_scaffold2102.g6899"/>
</dbReference>
<dbReference type="FunFam" id="3.40.50.1820:FF:000335">
    <property type="entry name" value="Carboxypeptidase"/>
    <property type="match status" value="1"/>
</dbReference>
<feature type="domain" description="Caspase family p10" evidence="17">
    <location>
        <begin position="1411"/>
        <end position="1506"/>
    </location>
</feature>
<accession>A0A914D9Y4</accession>
<dbReference type="PROSITE" id="PS50207">
    <property type="entry name" value="CASPASE_P10"/>
    <property type="match status" value="1"/>
</dbReference>
<keyword evidence="7" id="KW-0418">Kinase</keyword>
<dbReference type="SUPFAM" id="SSF53474">
    <property type="entry name" value="alpha/beta-Hydrolases"/>
    <property type="match status" value="1"/>
</dbReference>
<dbReference type="EC" id="2.7.12.2" evidence="11"/>
<keyword evidence="8" id="KW-0378">Hydrolase</keyword>
<dbReference type="GO" id="GO:0004185">
    <property type="term" value="F:serine-type carboxypeptidase activity"/>
    <property type="evidence" value="ECO:0007669"/>
    <property type="project" value="InterPro"/>
</dbReference>
<evidence type="ECO:0000256" key="8">
    <source>
        <dbReference type="ARBA" id="ARBA00022801"/>
    </source>
</evidence>
<dbReference type="PROSITE" id="PS50208">
    <property type="entry name" value="CASPASE_P20"/>
    <property type="match status" value="1"/>
</dbReference>
<dbReference type="GO" id="GO:0006508">
    <property type="term" value="P:proteolysis"/>
    <property type="evidence" value="ECO:0007669"/>
    <property type="project" value="UniProtKB-KW"/>
</dbReference>
<evidence type="ECO:0000313" key="20">
    <source>
        <dbReference type="WBParaSite" id="ACRNAN_scaffold2102.g6899.t1"/>
    </source>
</evidence>
<sequence length="1511" mass="174485">MKTILYFLFFYHLAYIWANEDEIKDLPGLDFKVNFKHYSGYLKINETKFLHYWFVESQNDPVKDPLIFWYNGGPGCSSILGLLAEHGPYFPKPCGILRKNPDSWNTNASVVYIESPIGVGYSYGKNSDDYIADDDYAAQLNYDSIKEFFTLYPKFRNHETFITGESYGGVYVPTLTVKILDGMDVFKINLKGIAVGNGLVSDSLLRDTNPLFAYSHGLYDDEEYANLTQECCNGRSDNCKFENSESCLEQADGITEYLLETFYNYDLYMQCYSEGYTNTMAHVLKKKYFDENIKLAHRQQGKTRYIAKNCNLELPLSSYMNNQETRKALHIPPELPRWDMCNFTLHGQWGDFFDRETAPYYKKIVKSGVRVLLYYGDTDVICQFLSGQKFADTLGLKTNRDKYYENFLSANPSFGDIVNVLSFDNRTIAGQRFDPKALEVIDTLNSPINAVKICRYGQSSDFEFAVKYIPIPQDRFGNKDEDNKKKLENLLKELKGFKNLINHESIVKFYGLCIDNGKVLVCMELMDFTLRDFYKTFHHANKPFPKDLVGYIVKSTVQALQACQEQGLNHRMIKPSNILFNRIKGEIKLGDYGEARILHDSTSSTFSGTLCYWAPERFLDYKPDDPIYNIGFNVWSLGITLIEIILGKVPYKEERITENIVLLRHQIEELQRNLDHHLGQMSEPIKGFIRKCLVTSIKERTYDMIAGTKFYKDIQKPYNEVVKKYAEQYESEQEALETRLEQDLLKSQVELKTLDTNPKKVFKQETFSFNVAKVKEVEKIYTQRRSEIFEGIYELDDRKLAIKKLLFKSHENPQNRKDRFIYEIQVIKKLNNESPFITYFYEYEVKDTQGNLYMELMNMNLKELYLAVHKSVEKFPEQLLRCITVSAVNALSYCHVKDIIHCDVKPTNVLINQHGKIKLTDFDSAIDLDNTKDYDRIGGTMAYWAPDLLLMDDDYNSKSSQVDRKTQARFNPKRDIWSLGMTLAEALIGRLPYLGEGEDPPKGYDVIKYVNKIDYARVFLKRGHSFEEFLDCSDFYSQFAADYDISIIRFLSTCIQFMANIPSLIKLQEEEFYRACPKDNDEIYRIAKEQLESLKDALRSFRLTLSSTSSFEDGRGSTAQTAVATSSTLDREDTPNLFQSFSTPTNLKGPEPSSSGRIVTSVLTNEGMEKTFDNKIQALKLSISNLLSETILDFRHLNHKENQAIRDKYTSLAGTLYETGKYANIPIYRHFSRPKGLAIIINELTYPPSMGKTEPEIRKGSEEDVQNLEKLFKAMNFEIYNGRTIMDLKKQDMLECLKTFAKKDVHRNYDSCIVVIMGHGGKGIIWDIEDQPIDIQDILNLFNGENAPGLVGKPKLFIFQACRGENSDYGVPYNDQQEDLNRSDPSSSVEDQFEDVNGPPKKKLKQSPAPDQKKISIFADFLEFYSAVPTMRSSRNILGSMFISTVCEEFYKFAHLYDLEEMAKIIKRIVSRKPYYIIDEVTKCEVIKYQQPQLVTTNGDSYFMFPCVYID</sequence>
<dbReference type="InterPro" id="IPR029030">
    <property type="entry name" value="Caspase-like_dom_sf"/>
</dbReference>
<dbReference type="GO" id="GO:0005524">
    <property type="term" value="F:ATP binding"/>
    <property type="evidence" value="ECO:0007669"/>
    <property type="project" value="UniProtKB-KW"/>
</dbReference>
<dbReference type="PROSITE" id="PS01122">
    <property type="entry name" value="CASPASE_CYS"/>
    <property type="match status" value="1"/>
</dbReference>
<evidence type="ECO:0000256" key="5">
    <source>
        <dbReference type="ARBA" id="ARBA00022679"/>
    </source>
</evidence>
<dbReference type="Pfam" id="PF00069">
    <property type="entry name" value="Pkinase"/>
    <property type="match status" value="2"/>
</dbReference>
<dbReference type="Pfam" id="PF00450">
    <property type="entry name" value="Peptidase_S10"/>
    <property type="match status" value="1"/>
</dbReference>
<feature type="region of interest" description="Disordered" evidence="14">
    <location>
        <begin position="1371"/>
        <end position="1409"/>
    </location>
</feature>
<evidence type="ECO:0000259" key="16">
    <source>
        <dbReference type="PROSITE" id="PS50011"/>
    </source>
</evidence>
<evidence type="ECO:0000313" key="19">
    <source>
        <dbReference type="Proteomes" id="UP000887540"/>
    </source>
</evidence>
<dbReference type="InterPro" id="IPR015917">
    <property type="entry name" value="Pept_C14A"/>
</dbReference>
<evidence type="ECO:0000256" key="11">
    <source>
        <dbReference type="ARBA" id="ARBA00038999"/>
    </source>
</evidence>
<feature type="domain" description="Caspase family p20" evidence="18">
    <location>
        <begin position="1234"/>
        <end position="1366"/>
    </location>
</feature>
<dbReference type="InterPro" id="IPR018202">
    <property type="entry name" value="Ser_caboxypep_ser_AS"/>
</dbReference>
<reference evidence="20" key="1">
    <citation type="submission" date="2022-11" db="UniProtKB">
        <authorList>
            <consortium name="WormBaseParasite"/>
        </authorList>
    </citation>
    <scope>IDENTIFICATION</scope>
</reference>
<keyword evidence="9" id="KW-0067">ATP-binding</keyword>
<evidence type="ECO:0000256" key="2">
    <source>
        <dbReference type="ARBA" id="ARBA00010134"/>
    </source>
</evidence>
<dbReference type="Gene3D" id="1.10.510.10">
    <property type="entry name" value="Transferase(Phosphotransferase) domain 1"/>
    <property type="match status" value="2"/>
</dbReference>
<name>A0A914D9Y4_9BILA</name>
<dbReference type="PRINTS" id="PR00724">
    <property type="entry name" value="CRBOXYPTASEC"/>
</dbReference>
<keyword evidence="6" id="KW-0547">Nucleotide-binding</keyword>
<dbReference type="Gene3D" id="3.40.50.1460">
    <property type="match status" value="1"/>
</dbReference>
<dbReference type="GO" id="GO:1904715">
    <property type="term" value="P:negative regulation of chaperone-mediated autophagy"/>
    <property type="evidence" value="ECO:0007669"/>
    <property type="project" value="UniProtKB-ARBA"/>
</dbReference>